<dbReference type="PROSITE" id="PS00330">
    <property type="entry name" value="HEMOLYSIN_CALCIUM"/>
    <property type="match status" value="5"/>
</dbReference>
<dbReference type="EMBL" id="CP060717">
    <property type="protein sequence ID" value="QNN64476.1"/>
    <property type="molecule type" value="Genomic_DNA"/>
</dbReference>
<keyword evidence="7" id="KW-0472">Membrane</keyword>
<dbReference type="InterPro" id="IPR050557">
    <property type="entry name" value="RTX_toxin/Mannuronan_C5-epim"/>
</dbReference>
<evidence type="ECO:0000256" key="5">
    <source>
        <dbReference type="ARBA" id="ARBA00022737"/>
    </source>
</evidence>
<dbReference type="RefSeq" id="WP_187541476.1">
    <property type="nucleotide sequence ID" value="NZ_CP060717.1"/>
</dbReference>
<dbReference type="GO" id="GO:0090729">
    <property type="term" value="F:toxin activity"/>
    <property type="evidence" value="ECO:0007669"/>
    <property type="project" value="UniProtKB-KW"/>
</dbReference>
<dbReference type="PANTHER" id="PTHR38340:SF1">
    <property type="entry name" value="S-LAYER PROTEIN"/>
    <property type="match status" value="1"/>
</dbReference>
<evidence type="ECO:0000256" key="2">
    <source>
        <dbReference type="ARBA" id="ARBA00004613"/>
    </source>
</evidence>
<evidence type="ECO:0000256" key="1">
    <source>
        <dbReference type="ARBA" id="ARBA00004370"/>
    </source>
</evidence>
<keyword evidence="3" id="KW-0964">Secreted</keyword>
<evidence type="ECO:0008006" key="10">
    <source>
        <dbReference type="Google" id="ProtNLM"/>
    </source>
</evidence>
<dbReference type="Proteomes" id="UP000515955">
    <property type="component" value="Chromosome"/>
</dbReference>
<dbReference type="SUPFAM" id="SSF51120">
    <property type="entry name" value="beta-Roll"/>
    <property type="match status" value="5"/>
</dbReference>
<comment type="subcellular location">
    <subcellularLocation>
        <location evidence="1">Membrane</location>
    </subcellularLocation>
    <subcellularLocation>
        <location evidence="2">Secreted</location>
    </subcellularLocation>
</comment>
<name>A0A7G9S9F1_9SPHN</name>
<sequence length="929" mass="93090">MAIINGTAGNDTLTGTKDADSIFGLSGSDTINATQGADTVDGGTGNDRLTIVMGDVARFDSFAGPRTYTVTATLVTDGAGLLNTSMTSVERITLNTTGTGDYDDVINASGFTSAASFPLNITTGNGSDTITGSAIADSIIAGRGNNWVDAGGGADTVRFYFDNSLGGTIIVTGSTGNITASANGISSTALNAEDVYIMGDNLTTGTTIDASSVTGDVRLAFINSMSGSDVFIGHNGIDVFGTNYQATAGGDTYTGNGGADILDYVASVLAMNGDVITDFDGDDMIDLSFNDSVINGGGALADKFIGGAAFSGTAGEYRFQISGATTLLQVDTNGDGLADQTLTIANGTFALAETSEGSNQLKLAASVIGTDDSETLSGTSTSETIRGLAGNDVIIGNGGDDVIDGGDGTDTASYANANGGVDIDLGAAYFDGADGRDTLIRIENLIGSSFSDGLGGDAGSNVIDGGGGNDFIDGGSGGDTLYGGDGNDTLQGDYGDNNTTATGDDFIYGGNGRDQLRGGLGADQLFGGANNDLMRGNDGVDYFDGGSDDGFVSNDLGDRVSFYEARATQGAVADLRTGTISNDGYGNVETMVGIESLGGDTAFVDTFHGNDDPNFLTGSRGDFLYGHGGNDFFQMLSAAAVLDGGDGIDVLNLFVAPNGWLIPDTNGDGFAELAAAATSGWSVDLSKGSTVDGYGNVGTIAGIENVGSTHLDDMLVGDASANVFEGRAGNDILDGGLGNDVLDGGDGKDTASYASASGAVRVTLQNDGTGGSTGAAGTDSLVSIEDVVGSAFNDVITGNSLANALDGSDGDDILRGAGGNDQLTGGAGYDRMYGGTGDDTYIVNDVDDYAYELAGEGQDSVISSIDHQLRAEVEDLTLTGAAAIGKGNASDNVILGNGAANKLYGYGGVTNCLAVAATITCSAARATIR</sequence>
<keyword evidence="9" id="KW-1185">Reference proteome</keyword>
<reference evidence="8 9" key="1">
    <citation type="submission" date="2020-08" db="EMBL/GenBank/DDBJ databases">
        <title>Genome sequence of Sphingomonas rhizophila KACC 19189T.</title>
        <authorList>
            <person name="Hyun D.-W."/>
            <person name="Bae J.-W."/>
        </authorList>
    </citation>
    <scope>NUCLEOTIDE SEQUENCE [LARGE SCALE GENOMIC DNA]</scope>
    <source>
        <strain evidence="8 9">KACC 19189</strain>
    </source>
</reference>
<dbReference type="PANTHER" id="PTHR38340">
    <property type="entry name" value="S-LAYER PROTEIN"/>
    <property type="match status" value="1"/>
</dbReference>
<evidence type="ECO:0000256" key="6">
    <source>
        <dbReference type="ARBA" id="ARBA00023026"/>
    </source>
</evidence>
<dbReference type="InterPro" id="IPR018511">
    <property type="entry name" value="Hemolysin-typ_Ca-bd_CS"/>
</dbReference>
<proteinExistence type="predicted"/>
<evidence type="ECO:0000256" key="4">
    <source>
        <dbReference type="ARBA" id="ARBA00022656"/>
    </source>
</evidence>
<keyword evidence="6" id="KW-0843">Virulence</keyword>
<dbReference type="PRINTS" id="PR01488">
    <property type="entry name" value="RTXTOXINA"/>
</dbReference>
<dbReference type="InterPro" id="IPR001343">
    <property type="entry name" value="Hemolysn_Ca-bd"/>
</dbReference>
<evidence type="ECO:0000256" key="3">
    <source>
        <dbReference type="ARBA" id="ARBA00022525"/>
    </source>
</evidence>
<dbReference type="Pfam" id="PF00353">
    <property type="entry name" value="HemolysinCabind"/>
    <property type="match status" value="9"/>
</dbReference>
<dbReference type="InterPro" id="IPR003995">
    <property type="entry name" value="RTX_toxin_determinant-A"/>
</dbReference>
<dbReference type="GO" id="GO:0016020">
    <property type="term" value="C:membrane"/>
    <property type="evidence" value="ECO:0007669"/>
    <property type="project" value="UniProtKB-SubCell"/>
</dbReference>
<evidence type="ECO:0000313" key="9">
    <source>
        <dbReference type="Proteomes" id="UP000515955"/>
    </source>
</evidence>
<dbReference type="PRINTS" id="PR00313">
    <property type="entry name" value="CABNDNGRPT"/>
</dbReference>
<keyword evidence="5" id="KW-0677">Repeat</keyword>
<accession>A0A7G9S9F1</accession>
<dbReference type="GO" id="GO:0005509">
    <property type="term" value="F:calcium ion binding"/>
    <property type="evidence" value="ECO:0007669"/>
    <property type="project" value="InterPro"/>
</dbReference>
<evidence type="ECO:0000256" key="7">
    <source>
        <dbReference type="ARBA" id="ARBA00023136"/>
    </source>
</evidence>
<organism evidence="8 9">
    <name type="scientific">Sphingomonas rhizophila</name>
    <dbReference type="NCBI Taxonomy" id="2071607"/>
    <lineage>
        <taxon>Bacteria</taxon>
        <taxon>Pseudomonadati</taxon>
        <taxon>Pseudomonadota</taxon>
        <taxon>Alphaproteobacteria</taxon>
        <taxon>Sphingomonadales</taxon>
        <taxon>Sphingomonadaceae</taxon>
        <taxon>Sphingomonas</taxon>
    </lineage>
</organism>
<dbReference type="GO" id="GO:0005576">
    <property type="term" value="C:extracellular region"/>
    <property type="evidence" value="ECO:0007669"/>
    <property type="project" value="UniProtKB-SubCell"/>
</dbReference>
<protein>
    <recommendedName>
        <fullName evidence="10">Calcium-binding protein</fullName>
    </recommendedName>
</protein>
<dbReference type="KEGG" id="srhi:H9L12_09110"/>
<gene>
    <name evidence="8" type="ORF">H9L12_09110</name>
</gene>
<evidence type="ECO:0000313" key="8">
    <source>
        <dbReference type="EMBL" id="QNN64476.1"/>
    </source>
</evidence>
<keyword evidence="4" id="KW-0800">Toxin</keyword>
<dbReference type="Gene3D" id="2.150.10.10">
    <property type="entry name" value="Serralysin-like metalloprotease, C-terminal"/>
    <property type="match status" value="7"/>
</dbReference>
<dbReference type="AlphaFoldDB" id="A0A7G9S9F1"/>
<dbReference type="InterPro" id="IPR011049">
    <property type="entry name" value="Serralysin-like_metalloprot_C"/>
</dbReference>